<dbReference type="GeneID" id="54414839"/>
<evidence type="ECO:0000313" key="4">
    <source>
        <dbReference type="RefSeq" id="XP_033539072.1"/>
    </source>
</evidence>
<dbReference type="RefSeq" id="XP_033539072.1">
    <property type="nucleotide sequence ID" value="XM_033674269.1"/>
</dbReference>
<feature type="domain" description="Hemerythrin-like" evidence="1">
    <location>
        <begin position="33"/>
        <end position="158"/>
    </location>
</feature>
<sequence>MAPKPWADEPFALLETPSKTMDKSSHYAIVVASEMTHSHNVLIRGLNSIYQQAPLVKNPQDVEDLLFYCQAWVMMVHHHHETEEETLFPDLEEFTQKPGIMAGNQAQHNAFHDGMEKFSEYAKNTKPDEYKWDEMKAVIDAFAPSLYTHLREEIQTLLDLRQYDSDGVKTVWGKTEDAAKGGKHPHLFEMIMPCVMGNVDKTYEGGIHKEFPPWPFFIPYAVHYWFARSHTGAWRFCPSDFWGNPRPLTFQ</sequence>
<reference evidence="4" key="2">
    <citation type="submission" date="2020-04" db="EMBL/GenBank/DDBJ databases">
        <authorList>
            <consortium name="NCBI Genome Project"/>
        </authorList>
    </citation>
    <scope>NUCLEOTIDE SEQUENCE</scope>
    <source>
        <strain evidence="4">CBS 781.70</strain>
    </source>
</reference>
<dbReference type="PANTHER" id="PTHR38048">
    <property type="entry name" value="EXPRESSED PROTEIN"/>
    <property type="match status" value="1"/>
</dbReference>
<reference evidence="2 4" key="1">
    <citation type="submission" date="2020-01" db="EMBL/GenBank/DDBJ databases">
        <authorList>
            <consortium name="DOE Joint Genome Institute"/>
            <person name="Haridas S."/>
            <person name="Albert R."/>
            <person name="Binder M."/>
            <person name="Bloem J."/>
            <person name="Labutti K."/>
            <person name="Salamov A."/>
            <person name="Andreopoulos B."/>
            <person name="Baker S.E."/>
            <person name="Barry K."/>
            <person name="Bills G."/>
            <person name="Bluhm B.H."/>
            <person name="Cannon C."/>
            <person name="Castanera R."/>
            <person name="Culley D.E."/>
            <person name="Daum C."/>
            <person name="Ezra D."/>
            <person name="Gonzalez J.B."/>
            <person name="Henrissat B."/>
            <person name="Kuo A."/>
            <person name="Liang C."/>
            <person name="Lipzen A."/>
            <person name="Lutzoni F."/>
            <person name="Magnuson J."/>
            <person name="Mondo S."/>
            <person name="Nolan M."/>
            <person name="Ohm R."/>
            <person name="Pangilinan J."/>
            <person name="Park H.-J."/>
            <person name="Ramirez L."/>
            <person name="Alfaro M."/>
            <person name="Sun H."/>
            <person name="Tritt A."/>
            <person name="Yoshinaga Y."/>
            <person name="Zwiers L.-H."/>
            <person name="Turgeon B.G."/>
            <person name="Goodwin S.B."/>
            <person name="Spatafora J.W."/>
            <person name="Crous P.W."/>
            <person name="Grigoriev I.V."/>
        </authorList>
    </citation>
    <scope>NUCLEOTIDE SEQUENCE</scope>
    <source>
        <strain evidence="2 4">CBS 781.70</strain>
    </source>
</reference>
<dbReference type="InterPro" id="IPR053206">
    <property type="entry name" value="Dimeric_xanthone_biosynth"/>
</dbReference>
<organism evidence="2">
    <name type="scientific">Eremomyces bilateralis CBS 781.70</name>
    <dbReference type="NCBI Taxonomy" id="1392243"/>
    <lineage>
        <taxon>Eukaryota</taxon>
        <taxon>Fungi</taxon>
        <taxon>Dikarya</taxon>
        <taxon>Ascomycota</taxon>
        <taxon>Pezizomycotina</taxon>
        <taxon>Dothideomycetes</taxon>
        <taxon>Dothideomycetes incertae sedis</taxon>
        <taxon>Eremomycetales</taxon>
        <taxon>Eremomycetaceae</taxon>
        <taxon>Eremomyces</taxon>
    </lineage>
</organism>
<gene>
    <name evidence="2 4" type="ORF">P152DRAFT_19287</name>
</gene>
<dbReference type="PANTHER" id="PTHR38048:SF2">
    <property type="entry name" value="HEMERYTHRIN-LIKE DOMAIN-CONTAINING PROTEIN"/>
    <property type="match status" value="1"/>
</dbReference>
<evidence type="ECO:0000313" key="3">
    <source>
        <dbReference type="Proteomes" id="UP000504638"/>
    </source>
</evidence>
<name>A0A6G1GHS0_9PEZI</name>
<dbReference type="Pfam" id="PF01814">
    <property type="entry name" value="Hemerythrin"/>
    <property type="match status" value="1"/>
</dbReference>
<protein>
    <recommendedName>
        <fullName evidence="1">Hemerythrin-like domain-containing protein</fullName>
    </recommendedName>
</protein>
<accession>A0A6G1GHS0</accession>
<dbReference type="InterPro" id="IPR012312">
    <property type="entry name" value="Hemerythrin-like"/>
</dbReference>
<dbReference type="Proteomes" id="UP000504638">
    <property type="component" value="Unplaced"/>
</dbReference>
<dbReference type="Gene3D" id="1.20.120.520">
    <property type="entry name" value="nmb1532 protein domain like"/>
    <property type="match status" value="1"/>
</dbReference>
<evidence type="ECO:0000259" key="1">
    <source>
        <dbReference type="Pfam" id="PF01814"/>
    </source>
</evidence>
<evidence type="ECO:0000313" key="2">
    <source>
        <dbReference type="EMBL" id="KAF1817441.1"/>
    </source>
</evidence>
<keyword evidence="3" id="KW-1185">Reference proteome</keyword>
<dbReference type="AlphaFoldDB" id="A0A6G1GHS0"/>
<dbReference type="EMBL" id="ML975149">
    <property type="protein sequence ID" value="KAF1817441.1"/>
    <property type="molecule type" value="Genomic_DNA"/>
</dbReference>
<proteinExistence type="predicted"/>
<dbReference type="OrthoDB" id="58416at2759"/>
<reference evidence="4" key="3">
    <citation type="submission" date="2025-04" db="UniProtKB">
        <authorList>
            <consortium name="RefSeq"/>
        </authorList>
    </citation>
    <scope>IDENTIFICATION</scope>
    <source>
        <strain evidence="4">CBS 781.70</strain>
    </source>
</reference>